<dbReference type="Pfam" id="PF13407">
    <property type="entry name" value="Peripla_BP_4"/>
    <property type="match status" value="1"/>
</dbReference>
<dbReference type="PANTHER" id="PTHR46847:SF1">
    <property type="entry name" value="D-ALLOSE-BINDING PERIPLASMIC PROTEIN-RELATED"/>
    <property type="match status" value="1"/>
</dbReference>
<dbReference type="SUPFAM" id="SSF53822">
    <property type="entry name" value="Periplasmic binding protein-like I"/>
    <property type="match status" value="1"/>
</dbReference>
<dbReference type="AlphaFoldDB" id="A0A0S6WBY0"/>
<organism evidence="6">
    <name type="scientific">Vecturithrix granuli</name>
    <dbReference type="NCBI Taxonomy" id="1499967"/>
    <lineage>
        <taxon>Bacteria</taxon>
        <taxon>Candidatus Moduliflexota</taxon>
        <taxon>Candidatus Vecturitrichia</taxon>
        <taxon>Candidatus Vecturitrichales</taxon>
        <taxon>Candidatus Vecturitrichaceae</taxon>
        <taxon>Candidatus Vecturithrix</taxon>
    </lineage>
</organism>
<comment type="subcellular location">
    <subcellularLocation>
        <location evidence="1">Cell envelope</location>
    </subcellularLocation>
</comment>
<dbReference type="GO" id="GO:0030313">
    <property type="term" value="C:cell envelope"/>
    <property type="evidence" value="ECO:0007669"/>
    <property type="project" value="UniProtKB-SubCell"/>
</dbReference>
<dbReference type="HOGENOM" id="CLU_801026_0_0_0"/>
<keyword evidence="3 4" id="KW-0732">Signal</keyword>
<evidence type="ECO:0000259" key="5">
    <source>
        <dbReference type="Pfam" id="PF13407"/>
    </source>
</evidence>
<dbReference type="InterPro" id="IPR025997">
    <property type="entry name" value="SBP_2_dom"/>
</dbReference>
<protein>
    <submittedName>
        <fullName evidence="6">Ribose ABC transporter, periplasmic ribose-binding protein</fullName>
    </submittedName>
</protein>
<dbReference type="eggNOG" id="COG1879">
    <property type="taxonomic scope" value="Bacteria"/>
</dbReference>
<dbReference type="STRING" id="1499967.U27_02014"/>
<feature type="domain" description="Periplasmic binding protein" evidence="5">
    <location>
        <begin position="29"/>
        <end position="280"/>
    </location>
</feature>
<evidence type="ECO:0000256" key="3">
    <source>
        <dbReference type="ARBA" id="ARBA00022729"/>
    </source>
</evidence>
<dbReference type="PANTHER" id="PTHR46847">
    <property type="entry name" value="D-ALLOSE-BINDING PERIPLASMIC PROTEIN-RELATED"/>
    <property type="match status" value="1"/>
</dbReference>
<dbReference type="Gene3D" id="3.40.50.2300">
    <property type="match status" value="2"/>
</dbReference>
<evidence type="ECO:0000313" key="7">
    <source>
        <dbReference type="Proteomes" id="UP000030661"/>
    </source>
</evidence>
<reference evidence="6" key="1">
    <citation type="journal article" date="2015" name="PeerJ">
        <title>First genomic representation of candidate bacterial phylum KSB3 points to enhanced environmental sensing as a trigger of wastewater bulking.</title>
        <authorList>
            <person name="Sekiguchi Y."/>
            <person name="Ohashi A."/>
            <person name="Parks D.H."/>
            <person name="Yamauchi T."/>
            <person name="Tyson G.W."/>
            <person name="Hugenholtz P."/>
        </authorList>
    </citation>
    <scope>NUCLEOTIDE SEQUENCE [LARGE SCALE GENOMIC DNA]</scope>
</reference>
<proteinExistence type="inferred from homology"/>
<feature type="signal peptide" evidence="4">
    <location>
        <begin position="1"/>
        <end position="20"/>
    </location>
</feature>
<accession>A0A0S6WBY0</accession>
<feature type="chain" id="PRO_5006631683" evidence="4">
    <location>
        <begin position="21"/>
        <end position="341"/>
    </location>
</feature>
<gene>
    <name evidence="6" type="ORF">U27_02014</name>
</gene>
<dbReference type="GO" id="GO:0030246">
    <property type="term" value="F:carbohydrate binding"/>
    <property type="evidence" value="ECO:0007669"/>
    <property type="project" value="UniProtKB-ARBA"/>
</dbReference>
<dbReference type="Proteomes" id="UP000030661">
    <property type="component" value="Unassembled WGS sequence"/>
</dbReference>
<evidence type="ECO:0000256" key="4">
    <source>
        <dbReference type="SAM" id="SignalP"/>
    </source>
</evidence>
<dbReference type="EMBL" id="DF820463">
    <property type="protein sequence ID" value="GAK55182.1"/>
    <property type="molecule type" value="Genomic_DNA"/>
</dbReference>
<keyword evidence="7" id="KW-1185">Reference proteome</keyword>
<evidence type="ECO:0000313" key="6">
    <source>
        <dbReference type="EMBL" id="GAK55182.1"/>
    </source>
</evidence>
<dbReference type="InterPro" id="IPR028082">
    <property type="entry name" value="Peripla_BP_I"/>
</dbReference>
<sequence>MKKIILLLVIAALVVPASYAADKPLKIAYFVSDLKVGFHQAQAYWAKIYAKEQYGADVQVFDGKSDVATMTANIDQVIAQGMDMATLHVWQPEAAKPGIEAALEKGITMASFFETQAVDIPVVRHDEAAVSFQMGKIAAEQWKKAHPDKPIVFVQLGWPDNEAVAEGRTNPFVEGVLSVAPDAKNLGCMDASKGADAAKKIIQDLVQANPDLCIIYSEAANLTDGTMPGLRAVGRGKMENGVPLTEIVASVDCPENELIEIYDPSSSLKMSLALPPKETGMFRIDNLMDIRNGKIPQVDPANKKPLYIPASLVGYWSMKPEEAVQWYNEQFQAEVKLPEYK</sequence>
<evidence type="ECO:0000256" key="1">
    <source>
        <dbReference type="ARBA" id="ARBA00004196"/>
    </source>
</evidence>
<name>A0A0S6WBY0_VECG1</name>
<comment type="similarity">
    <text evidence="2">Belongs to the bacterial solute-binding protein 2 family.</text>
</comment>
<evidence type="ECO:0000256" key="2">
    <source>
        <dbReference type="ARBA" id="ARBA00007639"/>
    </source>
</evidence>